<keyword evidence="1" id="KW-1133">Transmembrane helix</keyword>
<comment type="caution">
    <text evidence="2">The sequence shown here is derived from an EMBL/GenBank/DDBJ whole genome shotgun (WGS) entry which is preliminary data.</text>
</comment>
<feature type="transmembrane region" description="Helical" evidence="1">
    <location>
        <begin position="146"/>
        <end position="163"/>
    </location>
</feature>
<proteinExistence type="predicted"/>
<accession>A0ABV0JA07</accession>
<feature type="transmembrane region" description="Helical" evidence="1">
    <location>
        <begin position="12"/>
        <end position="35"/>
    </location>
</feature>
<evidence type="ECO:0000313" key="2">
    <source>
        <dbReference type="EMBL" id="MEP0818479.1"/>
    </source>
</evidence>
<feature type="transmembrane region" description="Helical" evidence="1">
    <location>
        <begin position="47"/>
        <end position="71"/>
    </location>
</feature>
<keyword evidence="1" id="KW-0472">Membrane</keyword>
<name>A0ABV0JA07_9CYAN</name>
<organism evidence="2 3">
    <name type="scientific">Trichocoleus desertorum GB2-A4</name>
    <dbReference type="NCBI Taxonomy" id="2933944"/>
    <lineage>
        <taxon>Bacteria</taxon>
        <taxon>Bacillati</taxon>
        <taxon>Cyanobacteriota</taxon>
        <taxon>Cyanophyceae</taxon>
        <taxon>Leptolyngbyales</taxon>
        <taxon>Trichocoleusaceae</taxon>
        <taxon>Trichocoleus</taxon>
    </lineage>
</organism>
<dbReference type="RefSeq" id="WP_190436598.1">
    <property type="nucleotide sequence ID" value="NZ_JAMPKM010000009.1"/>
</dbReference>
<evidence type="ECO:0000313" key="3">
    <source>
        <dbReference type="Proteomes" id="UP001464891"/>
    </source>
</evidence>
<reference evidence="2 3" key="1">
    <citation type="submission" date="2022-04" db="EMBL/GenBank/DDBJ databases">
        <title>Positive selection, recombination, and allopatry shape intraspecific diversity of widespread and dominant cyanobacteria.</title>
        <authorList>
            <person name="Wei J."/>
            <person name="Shu W."/>
            <person name="Hu C."/>
        </authorList>
    </citation>
    <scope>NUCLEOTIDE SEQUENCE [LARGE SCALE GENOMIC DNA]</scope>
    <source>
        <strain evidence="2 3">GB2-A4</strain>
    </source>
</reference>
<evidence type="ECO:0000256" key="1">
    <source>
        <dbReference type="SAM" id="Phobius"/>
    </source>
</evidence>
<feature type="transmembrane region" description="Helical" evidence="1">
    <location>
        <begin position="104"/>
        <end position="125"/>
    </location>
</feature>
<keyword evidence="3" id="KW-1185">Reference proteome</keyword>
<sequence>MKNWPAWIPVPSAWMSAVLLVLLTGSLAFAVKLIWQMGYFMARFLPPVAISFGVLALLSPIVIIAIFHHLLHLFLDRFFPETRSPEMEPNLGFFPSLMSWWEGVMGWSAILLATLATVGIVGPFLPTWRSLYPLYSMFLAWDKTHYLFTIPTVVWVIAAAYIYHFEHVVRHHLIAVGAANRANRR</sequence>
<gene>
    <name evidence="2" type="ORF">NC998_15375</name>
</gene>
<keyword evidence="1" id="KW-0812">Transmembrane</keyword>
<dbReference type="EMBL" id="JAMPKM010000009">
    <property type="protein sequence ID" value="MEP0818479.1"/>
    <property type="molecule type" value="Genomic_DNA"/>
</dbReference>
<protein>
    <submittedName>
        <fullName evidence="2">Uncharacterized protein</fullName>
    </submittedName>
</protein>
<dbReference type="Proteomes" id="UP001464891">
    <property type="component" value="Unassembled WGS sequence"/>
</dbReference>